<comment type="cofactor">
    <cofactor evidence="2">
        <name>Mg(2+)</name>
        <dbReference type="ChEBI" id="CHEBI:18420"/>
    </cofactor>
</comment>
<dbReference type="AlphaFoldDB" id="A0A0V0QRS3"/>
<accession>A0A0V0QRS3</accession>
<evidence type="ECO:0000256" key="5">
    <source>
        <dbReference type="ARBA" id="ARBA00038047"/>
    </source>
</evidence>
<evidence type="ECO:0000256" key="7">
    <source>
        <dbReference type="ARBA" id="ARBA00048259"/>
    </source>
</evidence>
<keyword evidence="9" id="KW-1185">Reference proteome</keyword>
<dbReference type="Gene3D" id="3.90.550.10">
    <property type="entry name" value="Spore Coat Polysaccharide Biosynthesis Protein SpsA, Chain A"/>
    <property type="match status" value="1"/>
</dbReference>
<keyword evidence="4" id="KW-0548">Nucleotidyltransferase</keyword>
<dbReference type="OMA" id="PMGPRVV"/>
<comment type="cofactor">
    <cofactor evidence="1">
        <name>Mn(2+)</name>
        <dbReference type="ChEBI" id="CHEBI:29035"/>
    </cofactor>
</comment>
<comment type="similarity">
    <text evidence="5">Belongs to the USP family.</text>
</comment>
<evidence type="ECO:0000256" key="4">
    <source>
        <dbReference type="ARBA" id="ARBA00022695"/>
    </source>
</evidence>
<dbReference type="InterPro" id="IPR039741">
    <property type="entry name" value="UDP-sugar_pyrophosphorylase"/>
</dbReference>
<evidence type="ECO:0000313" key="9">
    <source>
        <dbReference type="Proteomes" id="UP000054937"/>
    </source>
</evidence>
<evidence type="ECO:0000256" key="6">
    <source>
        <dbReference type="ARBA" id="ARBA00039080"/>
    </source>
</evidence>
<dbReference type="PANTHER" id="PTHR11952:SF9">
    <property type="entry name" value="UDP-SUGAR PYROPHOSPHORYLASE"/>
    <property type="match status" value="1"/>
</dbReference>
<evidence type="ECO:0000256" key="2">
    <source>
        <dbReference type="ARBA" id="ARBA00001946"/>
    </source>
</evidence>
<name>A0A0V0QRS3_PSEPJ</name>
<protein>
    <recommendedName>
        <fullName evidence="6">UTP-monosaccharide-1-phosphate uridylyltransferase</fullName>
        <ecNumber evidence="6">2.7.7.64</ecNumber>
    </recommendedName>
</protein>
<dbReference type="EMBL" id="LDAU01000110">
    <property type="protein sequence ID" value="KRX04897.1"/>
    <property type="molecule type" value="Genomic_DNA"/>
</dbReference>
<evidence type="ECO:0000256" key="3">
    <source>
        <dbReference type="ARBA" id="ARBA00022679"/>
    </source>
</evidence>
<dbReference type="PANTHER" id="PTHR11952">
    <property type="entry name" value="UDP- GLUCOSE PYROPHOSPHORYLASE"/>
    <property type="match status" value="1"/>
</dbReference>
<dbReference type="SUPFAM" id="SSF53448">
    <property type="entry name" value="Nucleotide-diphospho-sugar transferases"/>
    <property type="match status" value="1"/>
</dbReference>
<dbReference type="InterPro" id="IPR029044">
    <property type="entry name" value="Nucleotide-diphossugar_trans"/>
</dbReference>
<dbReference type="EC" id="2.7.7.64" evidence="6"/>
<dbReference type="InParanoid" id="A0A0V0QRS3"/>
<evidence type="ECO:0000256" key="1">
    <source>
        <dbReference type="ARBA" id="ARBA00001936"/>
    </source>
</evidence>
<organism evidence="8 9">
    <name type="scientific">Pseudocohnilembus persalinus</name>
    <name type="common">Ciliate</name>
    <dbReference type="NCBI Taxonomy" id="266149"/>
    <lineage>
        <taxon>Eukaryota</taxon>
        <taxon>Sar</taxon>
        <taxon>Alveolata</taxon>
        <taxon>Ciliophora</taxon>
        <taxon>Intramacronucleata</taxon>
        <taxon>Oligohymenophorea</taxon>
        <taxon>Scuticociliatia</taxon>
        <taxon>Philasterida</taxon>
        <taxon>Pseudocohnilembidae</taxon>
        <taxon>Pseudocohnilembus</taxon>
    </lineage>
</organism>
<dbReference type="Gene3D" id="2.160.10.30">
    <property type="match status" value="1"/>
</dbReference>
<sequence length="638" mass="74446">MVKEFKEQEQQMLQNLKLLGQEHIIQDYNNCFNLQEKINFLDQYESFQKQIPNGLQGYIQRAKKLIYLNQNNITPFQDLKISNPLQIFQIDFKNYEKMKELEKIGKKEIDGLCFVLVAGGLGERLGFQGIKINMELDLLTHQTYIQYYIKYILALQKRSKNPSCKIPLLIMTSDDTHSETMEILQKNNQYGMEQNQIIILKQDKVPAIQDVDCKIELIKNSLKINTKPHGHGDIHNLIYKNNIHKIWKEQGKKWMYFFQDTNPLCFRSILAQIGISQKNNLIYNTLSMPRKPGEQLGAICRLTTENKKILQQEKIFNSYEIQDQNENEKLKLQNQVQQQSNSNQQDQDLTIVVEYNELEQIFQGQQNKNCQKSIKNQDISEPVDKNGFSRLPGNTNTILIKLNEYFEILEETQGIVPEFINPKFKDDQKLIFSSPARLETKMSDFPLLIQNLKNFQKYQENIGVTQVDREFCFAACKNNIQSAIQKQQLNLNPECVGSTEFAFYNLNTKLLELAGVQITEKQNKTVNIQGIQYKLGPKIVLDPEFGITLEEIKENIKGEVKISFQSSLIIQKQVEINKLDLNGHLEIDENLESQKHNDKNQINNMYVDTKNYKNYIDISNYPIQEITKNEKIRGYKLL</sequence>
<dbReference type="GO" id="GO:0003977">
    <property type="term" value="F:UDP-N-acetylglucosamine diphosphorylase activity"/>
    <property type="evidence" value="ECO:0007669"/>
    <property type="project" value="TreeGrafter"/>
</dbReference>
<dbReference type="Pfam" id="PF01704">
    <property type="entry name" value="UDPGP"/>
    <property type="match status" value="1"/>
</dbReference>
<evidence type="ECO:0000313" key="8">
    <source>
        <dbReference type="EMBL" id="KRX04897.1"/>
    </source>
</evidence>
<dbReference type="InterPro" id="IPR002618">
    <property type="entry name" value="UDPGP_fam"/>
</dbReference>
<comment type="caution">
    <text evidence="8">The sequence shown here is derived from an EMBL/GenBank/DDBJ whole genome shotgun (WGS) entry which is preliminary data.</text>
</comment>
<gene>
    <name evidence="8" type="ORF">PPERSA_06531</name>
</gene>
<proteinExistence type="inferred from homology"/>
<keyword evidence="3" id="KW-0808">Transferase</keyword>
<dbReference type="GO" id="GO:0051748">
    <property type="term" value="F:UTP-monosaccharide-1-phosphate uridylyltransferase activity"/>
    <property type="evidence" value="ECO:0007669"/>
    <property type="project" value="UniProtKB-EC"/>
</dbReference>
<dbReference type="OrthoDB" id="532420at2759"/>
<reference evidence="8 9" key="1">
    <citation type="journal article" date="2015" name="Sci. Rep.">
        <title>Genome of the facultative scuticociliatosis pathogen Pseudocohnilembus persalinus provides insight into its virulence through horizontal gene transfer.</title>
        <authorList>
            <person name="Xiong J."/>
            <person name="Wang G."/>
            <person name="Cheng J."/>
            <person name="Tian M."/>
            <person name="Pan X."/>
            <person name="Warren A."/>
            <person name="Jiang C."/>
            <person name="Yuan D."/>
            <person name="Miao W."/>
        </authorList>
    </citation>
    <scope>NUCLEOTIDE SEQUENCE [LARGE SCALE GENOMIC DNA]</scope>
    <source>
        <strain evidence="8">36N120E</strain>
    </source>
</reference>
<dbReference type="FunCoup" id="A0A0V0QRS3">
    <property type="interactions" value="10"/>
</dbReference>
<dbReference type="GO" id="GO:0006048">
    <property type="term" value="P:UDP-N-acetylglucosamine biosynthetic process"/>
    <property type="evidence" value="ECO:0007669"/>
    <property type="project" value="TreeGrafter"/>
</dbReference>
<comment type="catalytic activity">
    <reaction evidence="7">
        <text>a monosaccharide 1-phosphate + UTP + H(+) = a UDP-monosaccharide + diphosphate</text>
        <dbReference type="Rhea" id="RHEA:13205"/>
        <dbReference type="ChEBI" id="CHEBI:15378"/>
        <dbReference type="ChEBI" id="CHEBI:33019"/>
        <dbReference type="ChEBI" id="CHEBI:46398"/>
        <dbReference type="ChEBI" id="CHEBI:140358"/>
        <dbReference type="ChEBI" id="CHEBI:140359"/>
        <dbReference type="EC" id="2.7.7.64"/>
    </reaction>
</comment>
<dbReference type="Proteomes" id="UP000054937">
    <property type="component" value="Unassembled WGS sequence"/>
</dbReference>